<evidence type="ECO:0000256" key="1">
    <source>
        <dbReference type="ARBA" id="ARBA00012506"/>
    </source>
</evidence>
<keyword evidence="9" id="KW-1185">Reference proteome</keyword>
<dbReference type="PANTHER" id="PTHR35795:SF1">
    <property type="entry name" value="BIS(5'-NUCLEOSYL)-TETRAPHOSPHATASE, SYMMETRICAL"/>
    <property type="match status" value="1"/>
</dbReference>
<comment type="caution">
    <text evidence="8">The sequence shown here is derived from an EMBL/GenBank/DDBJ whole genome shotgun (WGS) entry which is preliminary data.</text>
</comment>
<evidence type="ECO:0000256" key="6">
    <source>
        <dbReference type="ARBA" id="ARBA00049417"/>
    </source>
</evidence>
<evidence type="ECO:0000256" key="2">
    <source>
        <dbReference type="ARBA" id="ARBA00022723"/>
    </source>
</evidence>
<dbReference type="GO" id="GO:0000166">
    <property type="term" value="F:nucleotide binding"/>
    <property type="evidence" value="ECO:0007669"/>
    <property type="project" value="UniProtKB-KW"/>
</dbReference>
<dbReference type="Proteomes" id="UP000240974">
    <property type="component" value="Unassembled WGS sequence"/>
</dbReference>
<keyword evidence="4" id="KW-0378">Hydrolase</keyword>
<protein>
    <recommendedName>
        <fullName evidence="1">bis(5'-nucleosyl)-tetraphosphatase (symmetrical)</fullName>
        <ecNumber evidence="1">3.6.1.41</ecNumber>
    </recommendedName>
</protein>
<evidence type="ECO:0000256" key="3">
    <source>
        <dbReference type="ARBA" id="ARBA00022741"/>
    </source>
</evidence>
<dbReference type="InterPro" id="IPR006674">
    <property type="entry name" value="HD_domain"/>
</dbReference>
<dbReference type="EC" id="3.6.1.41" evidence="1"/>
<dbReference type="InterPro" id="IPR005249">
    <property type="entry name" value="YqeK"/>
</dbReference>
<proteinExistence type="predicted"/>
<dbReference type="CDD" id="cd00077">
    <property type="entry name" value="HDc"/>
    <property type="match status" value="1"/>
</dbReference>
<keyword evidence="3" id="KW-0547">Nucleotide-binding</keyword>
<evidence type="ECO:0000313" key="8">
    <source>
        <dbReference type="EMBL" id="PST43282.1"/>
    </source>
</evidence>
<dbReference type="InterPro" id="IPR003607">
    <property type="entry name" value="HD/PDEase_dom"/>
</dbReference>
<dbReference type="SUPFAM" id="SSF109604">
    <property type="entry name" value="HD-domain/PDEase-like"/>
    <property type="match status" value="1"/>
</dbReference>
<dbReference type="PANTHER" id="PTHR35795">
    <property type="entry name" value="SLR1885 PROTEIN"/>
    <property type="match status" value="1"/>
</dbReference>
<organism evidence="8 9">
    <name type="scientific">Faecalibacillus intestinalis</name>
    <dbReference type="NCBI Taxonomy" id="1982626"/>
    <lineage>
        <taxon>Bacteria</taxon>
        <taxon>Bacillati</taxon>
        <taxon>Bacillota</taxon>
        <taxon>Erysipelotrichia</taxon>
        <taxon>Erysipelotrichales</taxon>
        <taxon>Coprobacillaceae</taxon>
        <taxon>Faecalibacillus</taxon>
    </lineage>
</organism>
<reference evidence="8 9" key="1">
    <citation type="journal article" date="2019" name="Int. J. Syst. Evol. Microbiol.">
        <title>Faecalibacillus intestinalis gen. nov., sp. nov. and Faecalibacillus faecis sp. nov., isolated from human faeces.</title>
        <authorList>
            <person name="Seo B."/>
            <person name="Jeon K."/>
            <person name="Baek I."/>
            <person name="Lee Y.M."/>
            <person name="Baek K."/>
            <person name="Ko G."/>
        </authorList>
    </citation>
    <scope>NUCLEOTIDE SEQUENCE [LARGE SCALE GENOMIC DNA]</scope>
    <source>
        <strain evidence="8 9">SNUG30099</strain>
    </source>
</reference>
<evidence type="ECO:0000256" key="5">
    <source>
        <dbReference type="ARBA" id="ARBA00023004"/>
    </source>
</evidence>
<keyword evidence="5" id="KW-0408">Iron</keyword>
<accession>A0A2T3G711</accession>
<evidence type="ECO:0000313" key="9">
    <source>
        <dbReference type="Proteomes" id="UP000240974"/>
    </source>
</evidence>
<dbReference type="Gene3D" id="1.10.3210.10">
    <property type="entry name" value="Hypothetical protein af1432"/>
    <property type="match status" value="1"/>
</dbReference>
<dbReference type="NCBIfam" id="TIGR00488">
    <property type="entry name" value="bis(5'-nucleosyl)-tetraphosphatase (symmetrical) YqeK"/>
    <property type="match status" value="1"/>
</dbReference>
<name>A0A2T3G711_9FIRM</name>
<comment type="catalytic activity">
    <reaction evidence="6">
        <text>P(1),P(4)-bis(5'-adenosyl) tetraphosphate + H2O = 2 ADP + 2 H(+)</text>
        <dbReference type="Rhea" id="RHEA:24252"/>
        <dbReference type="ChEBI" id="CHEBI:15377"/>
        <dbReference type="ChEBI" id="CHEBI:15378"/>
        <dbReference type="ChEBI" id="CHEBI:58141"/>
        <dbReference type="ChEBI" id="CHEBI:456216"/>
        <dbReference type="EC" id="3.6.1.41"/>
    </reaction>
</comment>
<dbReference type="Pfam" id="PF01966">
    <property type="entry name" value="HD"/>
    <property type="match status" value="1"/>
</dbReference>
<dbReference type="InterPro" id="IPR051094">
    <property type="entry name" value="Diverse_Catalytic_Enzymes"/>
</dbReference>
<keyword evidence="2" id="KW-0479">Metal-binding</keyword>
<sequence length="193" mass="22803">MNIGLCDKIKNLYLKYHKEKTWNHVEDVAKEAKKLAIQYHLDIEKCMIAALLHDISAILSPDDIYKYAKELGYQIDPSEEKYHFLLHQRISKEIAYGYFHIEDEDILSAIECHTTLKKEINDYNKIIFLADKLAWDQGGIPPYYQQLKNAVNISLDKGCYWFISYQFETHQLLMPHTWLLEAYEKLKQTNEGK</sequence>
<dbReference type="AlphaFoldDB" id="A0A2T3G711"/>
<dbReference type="GO" id="GO:0008803">
    <property type="term" value="F:bis(5'-nucleosyl)-tetraphosphatase (symmetrical) activity"/>
    <property type="evidence" value="ECO:0007669"/>
    <property type="project" value="UniProtKB-EC"/>
</dbReference>
<evidence type="ECO:0000259" key="7">
    <source>
        <dbReference type="Pfam" id="PF01966"/>
    </source>
</evidence>
<gene>
    <name evidence="8" type="ORF">C7U54_00800</name>
</gene>
<dbReference type="RefSeq" id="WP_107028951.1">
    <property type="nucleotide sequence ID" value="NZ_PYLQ01000001.1"/>
</dbReference>
<evidence type="ECO:0000256" key="4">
    <source>
        <dbReference type="ARBA" id="ARBA00022801"/>
    </source>
</evidence>
<dbReference type="EMBL" id="PYLQ01000001">
    <property type="protein sequence ID" value="PST43282.1"/>
    <property type="molecule type" value="Genomic_DNA"/>
</dbReference>
<feature type="domain" description="HD" evidence="7">
    <location>
        <begin position="21"/>
        <end position="135"/>
    </location>
</feature>
<dbReference type="GO" id="GO:0046872">
    <property type="term" value="F:metal ion binding"/>
    <property type="evidence" value="ECO:0007669"/>
    <property type="project" value="UniProtKB-KW"/>
</dbReference>